<evidence type="ECO:0000313" key="1">
    <source>
        <dbReference type="EMBL" id="RNA28313.1"/>
    </source>
</evidence>
<sequence length="133" mass="15432">MNCKFQFKPIQDRTKDRFEVTGNEKYCNNSVLKSSGGLYQAANLTIFDSDNEQTDINELIELSLADGSYKMFDIYRKIKTGTSTLVKTLRNLWELFSINDIYGKELVVYPNSRERYKMECLNVKSVNLTEKDS</sequence>
<gene>
    <name evidence="1" type="ORF">BpHYR1_034915</name>
</gene>
<keyword evidence="2" id="KW-1185">Reference proteome</keyword>
<comment type="caution">
    <text evidence="1">The sequence shown here is derived from an EMBL/GenBank/DDBJ whole genome shotgun (WGS) entry which is preliminary data.</text>
</comment>
<name>A0A3M7RXK7_BRAPC</name>
<evidence type="ECO:0000313" key="2">
    <source>
        <dbReference type="Proteomes" id="UP000276133"/>
    </source>
</evidence>
<accession>A0A3M7RXK7</accession>
<protein>
    <submittedName>
        <fullName evidence="1">Uncharacterized protein</fullName>
    </submittedName>
</protein>
<organism evidence="1 2">
    <name type="scientific">Brachionus plicatilis</name>
    <name type="common">Marine rotifer</name>
    <name type="synonym">Brachionus muelleri</name>
    <dbReference type="NCBI Taxonomy" id="10195"/>
    <lineage>
        <taxon>Eukaryota</taxon>
        <taxon>Metazoa</taxon>
        <taxon>Spiralia</taxon>
        <taxon>Gnathifera</taxon>
        <taxon>Rotifera</taxon>
        <taxon>Eurotatoria</taxon>
        <taxon>Monogononta</taxon>
        <taxon>Pseudotrocha</taxon>
        <taxon>Ploima</taxon>
        <taxon>Brachionidae</taxon>
        <taxon>Brachionus</taxon>
    </lineage>
</organism>
<dbReference type="Proteomes" id="UP000276133">
    <property type="component" value="Unassembled WGS sequence"/>
</dbReference>
<proteinExistence type="predicted"/>
<reference evidence="1 2" key="1">
    <citation type="journal article" date="2018" name="Sci. Rep.">
        <title>Genomic signatures of local adaptation to the degree of environmental predictability in rotifers.</title>
        <authorList>
            <person name="Franch-Gras L."/>
            <person name="Hahn C."/>
            <person name="Garcia-Roger E.M."/>
            <person name="Carmona M.J."/>
            <person name="Serra M."/>
            <person name="Gomez A."/>
        </authorList>
    </citation>
    <scope>NUCLEOTIDE SEQUENCE [LARGE SCALE GENOMIC DNA]</scope>
    <source>
        <strain evidence="1">HYR1</strain>
    </source>
</reference>
<dbReference type="AlphaFoldDB" id="A0A3M7RXK7"/>
<dbReference type="EMBL" id="REGN01002408">
    <property type="protein sequence ID" value="RNA28313.1"/>
    <property type="molecule type" value="Genomic_DNA"/>
</dbReference>